<dbReference type="EMBL" id="OFSN01000015">
    <property type="protein sequence ID" value="SOY66109.1"/>
    <property type="molecule type" value="Genomic_DNA"/>
</dbReference>
<evidence type="ECO:0000313" key="1">
    <source>
        <dbReference type="EMBL" id="SOY66109.1"/>
    </source>
</evidence>
<gene>
    <name evidence="1" type="ORF">CBM2586_B10704</name>
</gene>
<reference evidence="1 2" key="1">
    <citation type="submission" date="2018-01" db="EMBL/GenBank/DDBJ databases">
        <authorList>
            <person name="Clerissi C."/>
        </authorList>
    </citation>
    <scope>NUCLEOTIDE SEQUENCE [LARGE SCALE GENOMIC DNA]</scope>
    <source>
        <strain evidence="1">Cupriavidus taiwanensis LMG 19430</strain>
    </source>
</reference>
<organism evidence="1 2">
    <name type="scientific">Cupriavidus taiwanensis</name>
    <dbReference type="NCBI Taxonomy" id="164546"/>
    <lineage>
        <taxon>Bacteria</taxon>
        <taxon>Pseudomonadati</taxon>
        <taxon>Pseudomonadota</taxon>
        <taxon>Betaproteobacteria</taxon>
        <taxon>Burkholderiales</taxon>
        <taxon>Burkholderiaceae</taxon>
        <taxon>Cupriavidus</taxon>
    </lineage>
</organism>
<dbReference type="Proteomes" id="UP000257016">
    <property type="component" value="Unassembled WGS sequence"/>
</dbReference>
<dbReference type="AlphaFoldDB" id="A0A976A7H0"/>
<accession>A0A976A7H0</accession>
<name>A0A976A7H0_9BURK</name>
<sequence length="30" mass="3567">MRERKHTSGLLPARNQRWTKHFSRALTQCG</sequence>
<comment type="caution">
    <text evidence="1">The sequence shown here is derived from an EMBL/GenBank/DDBJ whole genome shotgun (WGS) entry which is preliminary data.</text>
</comment>
<evidence type="ECO:0000313" key="2">
    <source>
        <dbReference type="Proteomes" id="UP000257016"/>
    </source>
</evidence>
<protein>
    <submittedName>
        <fullName evidence="1">Uncharacterized protein</fullName>
    </submittedName>
</protein>
<proteinExistence type="predicted"/>